<keyword evidence="2" id="KW-1185">Reference proteome</keyword>
<comment type="caution">
    <text evidence="1">The sequence shown here is derived from an EMBL/GenBank/DDBJ whole genome shotgun (WGS) entry which is preliminary data.</text>
</comment>
<evidence type="ECO:0000313" key="2">
    <source>
        <dbReference type="Proteomes" id="UP000334990"/>
    </source>
</evidence>
<gene>
    <name evidence="1" type="ORF">Acor_76980</name>
</gene>
<accession>A0A5M3WBM9</accession>
<dbReference type="AlphaFoldDB" id="A0A5M3WBM9"/>
<dbReference type="Proteomes" id="UP000334990">
    <property type="component" value="Unassembled WGS sequence"/>
</dbReference>
<organism evidence="1 2">
    <name type="scientific">Acrocarpospora corrugata</name>
    <dbReference type="NCBI Taxonomy" id="35763"/>
    <lineage>
        <taxon>Bacteria</taxon>
        <taxon>Bacillati</taxon>
        <taxon>Actinomycetota</taxon>
        <taxon>Actinomycetes</taxon>
        <taxon>Streptosporangiales</taxon>
        <taxon>Streptosporangiaceae</taxon>
        <taxon>Acrocarpospora</taxon>
    </lineage>
</organism>
<name>A0A5M3WBM9_9ACTN</name>
<sequence>MGQAQGSTGVTGTPSRVRDEVVRHNALSPRRSGIPAATLAVLFAAGWITHDETDADRMNGYRLVLTDVGRAALGAG</sequence>
<dbReference type="EMBL" id="BLAD01000106">
    <property type="protein sequence ID" value="GES05630.1"/>
    <property type="molecule type" value="Genomic_DNA"/>
</dbReference>
<protein>
    <recommendedName>
        <fullName evidence="3">Winged helix DNA-binding domain-containing protein</fullName>
    </recommendedName>
</protein>
<evidence type="ECO:0008006" key="3">
    <source>
        <dbReference type="Google" id="ProtNLM"/>
    </source>
</evidence>
<reference evidence="1 2" key="1">
    <citation type="submission" date="2019-10" db="EMBL/GenBank/DDBJ databases">
        <title>Whole genome shotgun sequence of Acrocarpospora corrugata NBRC 13972.</title>
        <authorList>
            <person name="Ichikawa N."/>
            <person name="Kimura A."/>
            <person name="Kitahashi Y."/>
            <person name="Komaki H."/>
            <person name="Oguchi A."/>
        </authorList>
    </citation>
    <scope>NUCLEOTIDE SEQUENCE [LARGE SCALE GENOMIC DNA]</scope>
    <source>
        <strain evidence="1 2">NBRC 13972</strain>
    </source>
</reference>
<dbReference type="RefSeq" id="WP_155341610.1">
    <property type="nucleotide sequence ID" value="NZ_BAAABN010000018.1"/>
</dbReference>
<evidence type="ECO:0000313" key="1">
    <source>
        <dbReference type="EMBL" id="GES05630.1"/>
    </source>
</evidence>
<proteinExistence type="predicted"/>